<keyword evidence="2" id="KW-0472">Membrane</keyword>
<feature type="transmembrane region" description="Helical" evidence="2">
    <location>
        <begin position="251"/>
        <end position="274"/>
    </location>
</feature>
<dbReference type="PANTHER" id="PTHR30590:SF2">
    <property type="entry name" value="INNER MEMBRANE PROTEIN"/>
    <property type="match status" value="1"/>
</dbReference>
<feature type="transmembrane region" description="Helical" evidence="2">
    <location>
        <begin position="332"/>
        <end position="350"/>
    </location>
</feature>
<gene>
    <name evidence="4" type="ORF">E5225_11095</name>
</gene>
<evidence type="ECO:0000256" key="2">
    <source>
        <dbReference type="SAM" id="Phobius"/>
    </source>
</evidence>
<dbReference type="PANTHER" id="PTHR30590">
    <property type="entry name" value="INNER MEMBRANE PROTEIN"/>
    <property type="match status" value="1"/>
</dbReference>
<feature type="transmembrane region" description="Helical" evidence="2">
    <location>
        <begin position="286"/>
        <end position="308"/>
    </location>
</feature>
<evidence type="ECO:0000259" key="3">
    <source>
        <dbReference type="Pfam" id="PF04235"/>
    </source>
</evidence>
<feature type="transmembrane region" description="Helical" evidence="2">
    <location>
        <begin position="161"/>
        <end position="180"/>
    </location>
</feature>
<dbReference type="InterPro" id="IPR052529">
    <property type="entry name" value="Bact_Transport_Assoc"/>
</dbReference>
<organism evidence="4 5">
    <name type="scientific">Cellulomonas shaoxiangyii</name>
    <dbReference type="NCBI Taxonomy" id="2566013"/>
    <lineage>
        <taxon>Bacteria</taxon>
        <taxon>Bacillati</taxon>
        <taxon>Actinomycetota</taxon>
        <taxon>Actinomycetes</taxon>
        <taxon>Micrococcales</taxon>
        <taxon>Cellulomonadaceae</taxon>
        <taxon>Cellulomonas</taxon>
    </lineage>
</organism>
<keyword evidence="2" id="KW-1133">Transmembrane helix</keyword>
<name>A0A4P7SJM5_9CELL</name>
<keyword evidence="2" id="KW-0812">Transmembrane</keyword>
<protein>
    <submittedName>
        <fullName evidence="4">DUF418 domain-containing protein</fullName>
    </submittedName>
</protein>
<feature type="transmembrane region" description="Helical" evidence="2">
    <location>
        <begin position="124"/>
        <end position="154"/>
    </location>
</feature>
<dbReference type="KEGG" id="celz:E5225_11095"/>
<proteinExistence type="predicted"/>
<dbReference type="AlphaFoldDB" id="A0A4P7SJM5"/>
<dbReference type="Pfam" id="PF04235">
    <property type="entry name" value="DUF418"/>
    <property type="match status" value="1"/>
</dbReference>
<dbReference type="OrthoDB" id="2388539at2"/>
<dbReference type="EMBL" id="CP039291">
    <property type="protein sequence ID" value="QCB94031.1"/>
    <property type="molecule type" value="Genomic_DNA"/>
</dbReference>
<feature type="region of interest" description="Disordered" evidence="1">
    <location>
        <begin position="1"/>
        <end position="20"/>
    </location>
</feature>
<dbReference type="InterPro" id="IPR007349">
    <property type="entry name" value="DUF418"/>
</dbReference>
<feature type="domain" description="DUF418" evidence="3">
    <location>
        <begin position="232"/>
        <end position="399"/>
    </location>
</feature>
<evidence type="ECO:0000256" key="1">
    <source>
        <dbReference type="SAM" id="MobiDB-lite"/>
    </source>
</evidence>
<sequence length="407" mass="42220">MTTSPPPPAVAPPAPAPQVTPVPAAERAVAPDVARGLALLGIAIANAVGHLWGVATGPGGRPVDGSTLDRIVDGVVALFVDRRTMPMFALLYGYGIGVVVRRRAAAWVPWPACRADLLRRAGWLVAFGVAHIVLLWEGDILATYGLTGLLAVAFVRVPGRVLAVVAVVTLLLSGLLNGALESLSLLSGGEAAGLEGAETSPWVALLVRLAALLVAPLGVLVALPLVLAGLWAARRSVLERPAEHLPLLRRWALGGLAVSVVGGLPMALAVARVWEPSPAQLFWPGTLHMVSGAFGGVAFAALVAWVVAARGTTLTTLGPVGRALRAVGTRSLSCYLLQSVLFVVPLAAWTLGLGQHLSSAQVVAWAVGVWLVTVAFAVVLERSGRRGPVEAVYRRLVYRSPAPAPAR</sequence>
<accession>A0A4P7SJM5</accession>
<reference evidence="4 5" key="1">
    <citation type="submission" date="2019-04" db="EMBL/GenBank/DDBJ databases">
        <title>Isolation and identification of Cellulomonas shaoxiangyii sp. Nov. isolated from feces of the Tibetan antelopes (Pantholops hodgsonii) in the Qinghai-Tibet plateau of China.</title>
        <authorList>
            <person name="Tian Z."/>
        </authorList>
    </citation>
    <scope>NUCLEOTIDE SEQUENCE [LARGE SCALE GENOMIC DNA]</scope>
    <source>
        <strain evidence="4 5">Z28</strain>
    </source>
</reference>
<feature type="transmembrane region" description="Helical" evidence="2">
    <location>
        <begin position="200"/>
        <end position="230"/>
    </location>
</feature>
<dbReference type="Proteomes" id="UP000296469">
    <property type="component" value="Chromosome"/>
</dbReference>
<evidence type="ECO:0000313" key="5">
    <source>
        <dbReference type="Proteomes" id="UP000296469"/>
    </source>
</evidence>
<evidence type="ECO:0000313" key="4">
    <source>
        <dbReference type="EMBL" id="QCB94031.1"/>
    </source>
</evidence>
<dbReference type="RefSeq" id="WP_135972706.1">
    <property type="nucleotide sequence ID" value="NZ_CP039291.1"/>
</dbReference>
<keyword evidence="5" id="KW-1185">Reference proteome</keyword>
<feature type="transmembrane region" description="Helical" evidence="2">
    <location>
        <begin position="362"/>
        <end position="380"/>
    </location>
</feature>